<reference evidence="4" key="2">
    <citation type="submission" date="2020-04" db="EMBL/GenBank/DDBJ databases">
        <authorList>
            <consortium name="NCBI Genome Project"/>
        </authorList>
    </citation>
    <scope>NUCLEOTIDE SEQUENCE</scope>
    <source>
        <strain evidence="4">CBS 304.34</strain>
    </source>
</reference>
<keyword evidence="1" id="KW-0732">Signal</keyword>
<sequence>MHFSACSMFATVVVAAAMLVPSAIANPLSIEKRDGSLKKRDGSLKKRDGCYDANDSIGNYCRYFSKNVWNKAATLYCTSFAYGFTGPKGKSLTTYVKGMMEPEAIKPFLVSYPSMSLQSKHGNKNYVTTAHHT</sequence>
<dbReference type="AlphaFoldDB" id="A0A6A6YGG6"/>
<evidence type="ECO:0000313" key="4">
    <source>
        <dbReference type="RefSeq" id="XP_033574870.1"/>
    </source>
</evidence>
<feature type="signal peptide" evidence="1">
    <location>
        <begin position="1"/>
        <end position="25"/>
    </location>
</feature>
<dbReference type="GeneID" id="54469129"/>
<name>A0A6A6YGG6_9PEZI</name>
<gene>
    <name evidence="2 4" type="ORF">BDZ99DRAFT_572789</name>
</gene>
<dbReference type="RefSeq" id="XP_033574870.1">
    <property type="nucleotide sequence ID" value="XM_033728236.1"/>
</dbReference>
<accession>A0A6A6YGG6</accession>
<evidence type="ECO:0000313" key="2">
    <source>
        <dbReference type="EMBL" id="KAF2807906.1"/>
    </source>
</evidence>
<reference evidence="4" key="3">
    <citation type="submission" date="2025-04" db="UniProtKB">
        <authorList>
            <consortium name="RefSeq"/>
        </authorList>
    </citation>
    <scope>IDENTIFICATION</scope>
    <source>
        <strain evidence="4">CBS 304.34</strain>
    </source>
</reference>
<organism evidence="2">
    <name type="scientific">Mytilinidion resinicola</name>
    <dbReference type="NCBI Taxonomy" id="574789"/>
    <lineage>
        <taxon>Eukaryota</taxon>
        <taxon>Fungi</taxon>
        <taxon>Dikarya</taxon>
        <taxon>Ascomycota</taxon>
        <taxon>Pezizomycotina</taxon>
        <taxon>Dothideomycetes</taxon>
        <taxon>Pleosporomycetidae</taxon>
        <taxon>Mytilinidiales</taxon>
        <taxon>Mytilinidiaceae</taxon>
        <taxon>Mytilinidion</taxon>
    </lineage>
</organism>
<dbReference type="Proteomes" id="UP000504636">
    <property type="component" value="Unplaced"/>
</dbReference>
<protein>
    <submittedName>
        <fullName evidence="2 4">Uncharacterized protein</fullName>
    </submittedName>
</protein>
<feature type="chain" id="PRO_5044629088" evidence="1">
    <location>
        <begin position="26"/>
        <end position="133"/>
    </location>
</feature>
<evidence type="ECO:0000256" key="1">
    <source>
        <dbReference type="SAM" id="SignalP"/>
    </source>
</evidence>
<dbReference type="EMBL" id="MU003704">
    <property type="protein sequence ID" value="KAF2807906.1"/>
    <property type="molecule type" value="Genomic_DNA"/>
</dbReference>
<keyword evidence="3" id="KW-1185">Reference proteome</keyword>
<reference evidence="2 4" key="1">
    <citation type="journal article" date="2020" name="Stud. Mycol.">
        <title>101 Dothideomycetes genomes: a test case for predicting lifestyles and emergence of pathogens.</title>
        <authorList>
            <person name="Haridas S."/>
            <person name="Albert R."/>
            <person name="Binder M."/>
            <person name="Bloem J."/>
            <person name="Labutti K."/>
            <person name="Salamov A."/>
            <person name="Andreopoulos B."/>
            <person name="Baker S."/>
            <person name="Barry K."/>
            <person name="Bills G."/>
            <person name="Bluhm B."/>
            <person name="Cannon C."/>
            <person name="Castanera R."/>
            <person name="Culley D."/>
            <person name="Daum C."/>
            <person name="Ezra D."/>
            <person name="Gonzalez J."/>
            <person name="Henrissat B."/>
            <person name="Kuo A."/>
            <person name="Liang C."/>
            <person name="Lipzen A."/>
            <person name="Lutzoni F."/>
            <person name="Magnuson J."/>
            <person name="Mondo S."/>
            <person name="Nolan M."/>
            <person name="Ohm R."/>
            <person name="Pangilinan J."/>
            <person name="Park H.-J."/>
            <person name="Ramirez L."/>
            <person name="Alfaro M."/>
            <person name="Sun H."/>
            <person name="Tritt A."/>
            <person name="Yoshinaga Y."/>
            <person name="Zwiers L.-H."/>
            <person name="Turgeon B."/>
            <person name="Goodwin S."/>
            <person name="Spatafora J."/>
            <person name="Crous P."/>
            <person name="Grigoriev I."/>
        </authorList>
    </citation>
    <scope>NUCLEOTIDE SEQUENCE</scope>
    <source>
        <strain evidence="2 4">CBS 304.34</strain>
    </source>
</reference>
<evidence type="ECO:0000313" key="3">
    <source>
        <dbReference type="Proteomes" id="UP000504636"/>
    </source>
</evidence>
<proteinExistence type="predicted"/>